<feature type="domain" description="Peptidase S1" evidence="8">
    <location>
        <begin position="45"/>
        <end position="282"/>
    </location>
</feature>
<dbReference type="PROSITE" id="PS00135">
    <property type="entry name" value="TRYPSIN_SER"/>
    <property type="match status" value="1"/>
</dbReference>
<evidence type="ECO:0000256" key="5">
    <source>
        <dbReference type="ARBA" id="ARBA00024195"/>
    </source>
</evidence>
<dbReference type="GO" id="GO:0005615">
    <property type="term" value="C:extracellular space"/>
    <property type="evidence" value="ECO:0007669"/>
    <property type="project" value="TreeGrafter"/>
</dbReference>
<dbReference type="PRINTS" id="PR00722">
    <property type="entry name" value="CHYMOTRYPSIN"/>
</dbReference>
<dbReference type="InterPro" id="IPR033116">
    <property type="entry name" value="TRYPSIN_SER"/>
</dbReference>
<evidence type="ECO:0000256" key="6">
    <source>
        <dbReference type="RuleBase" id="RU363034"/>
    </source>
</evidence>
<dbReference type="Pfam" id="PF00089">
    <property type="entry name" value="Trypsin"/>
    <property type="match status" value="1"/>
</dbReference>
<dbReference type="AlphaFoldDB" id="A0AAW0VZX3"/>
<evidence type="ECO:0000256" key="3">
    <source>
        <dbReference type="ARBA" id="ARBA00022825"/>
    </source>
</evidence>
<reference evidence="9" key="2">
    <citation type="submission" date="2024-01" db="EMBL/GenBank/DDBJ databases">
        <authorList>
            <person name="He J."/>
            <person name="Wang M."/>
            <person name="Zheng J."/>
            <person name="Liu Z."/>
        </authorList>
    </citation>
    <scope>NUCLEOTIDE SEQUENCE</scope>
    <source>
        <strain evidence="9">ZL_2023a</strain>
        <tissue evidence="9">Muscle</tissue>
    </source>
</reference>
<dbReference type="EMBL" id="JARKIK010000094">
    <property type="protein sequence ID" value="KAK8722722.1"/>
    <property type="molecule type" value="Genomic_DNA"/>
</dbReference>
<keyword evidence="10" id="KW-1185">Reference proteome</keyword>
<feature type="non-terminal residue" evidence="9">
    <location>
        <position position="1"/>
    </location>
</feature>
<comment type="similarity">
    <text evidence="5">Belongs to the peptidase S1 family. CLIP subfamily.</text>
</comment>
<evidence type="ECO:0000256" key="4">
    <source>
        <dbReference type="ARBA" id="ARBA00023157"/>
    </source>
</evidence>
<keyword evidence="2 6" id="KW-0378">Hydrolase</keyword>
<dbReference type="GO" id="GO:0004252">
    <property type="term" value="F:serine-type endopeptidase activity"/>
    <property type="evidence" value="ECO:0007669"/>
    <property type="project" value="InterPro"/>
</dbReference>
<evidence type="ECO:0000313" key="10">
    <source>
        <dbReference type="Proteomes" id="UP001445076"/>
    </source>
</evidence>
<evidence type="ECO:0000259" key="8">
    <source>
        <dbReference type="PROSITE" id="PS50240"/>
    </source>
</evidence>
<keyword evidence="3 6" id="KW-0720">Serine protease</keyword>
<dbReference type="SUPFAM" id="SSF50494">
    <property type="entry name" value="Trypsin-like serine proteases"/>
    <property type="match status" value="1"/>
</dbReference>
<keyword evidence="7" id="KW-0472">Membrane</keyword>
<evidence type="ECO:0000256" key="7">
    <source>
        <dbReference type="SAM" id="Phobius"/>
    </source>
</evidence>
<comment type="caution">
    <text evidence="9">The sequence shown here is derived from an EMBL/GenBank/DDBJ whole genome shotgun (WGS) entry which is preliminary data.</text>
</comment>
<dbReference type="InterPro" id="IPR043504">
    <property type="entry name" value="Peptidase_S1_PA_chymotrypsin"/>
</dbReference>
<dbReference type="Proteomes" id="UP001445076">
    <property type="component" value="Unassembled WGS sequence"/>
</dbReference>
<dbReference type="PANTHER" id="PTHR24264">
    <property type="entry name" value="TRYPSIN-RELATED"/>
    <property type="match status" value="1"/>
</dbReference>
<gene>
    <name evidence="9" type="ORF">OTU49_012188</name>
</gene>
<organism evidence="9 10">
    <name type="scientific">Cherax quadricarinatus</name>
    <name type="common">Australian red claw crayfish</name>
    <dbReference type="NCBI Taxonomy" id="27406"/>
    <lineage>
        <taxon>Eukaryota</taxon>
        <taxon>Metazoa</taxon>
        <taxon>Ecdysozoa</taxon>
        <taxon>Arthropoda</taxon>
        <taxon>Crustacea</taxon>
        <taxon>Multicrustacea</taxon>
        <taxon>Malacostraca</taxon>
        <taxon>Eumalacostraca</taxon>
        <taxon>Eucarida</taxon>
        <taxon>Decapoda</taxon>
        <taxon>Pleocyemata</taxon>
        <taxon>Astacidea</taxon>
        <taxon>Parastacoidea</taxon>
        <taxon>Parastacidae</taxon>
        <taxon>Cherax</taxon>
    </lineage>
</organism>
<keyword evidence="1 6" id="KW-0645">Protease</keyword>
<evidence type="ECO:0000313" key="9">
    <source>
        <dbReference type="EMBL" id="KAK8722718.1"/>
    </source>
</evidence>
<dbReference type="InterPro" id="IPR050127">
    <property type="entry name" value="Serine_Proteases_S1"/>
</dbReference>
<name>A0AAW0VZX3_CHEQU</name>
<reference evidence="9 10" key="1">
    <citation type="journal article" date="2024" name="BMC Genomics">
        <title>Genome assembly of redclaw crayfish (Cherax quadricarinatus) provides insights into its immune adaptation and hypoxia tolerance.</title>
        <authorList>
            <person name="Liu Z."/>
            <person name="Zheng J."/>
            <person name="Li H."/>
            <person name="Fang K."/>
            <person name="Wang S."/>
            <person name="He J."/>
            <person name="Zhou D."/>
            <person name="Weng S."/>
            <person name="Chi M."/>
            <person name="Gu Z."/>
            <person name="He J."/>
            <person name="Li F."/>
            <person name="Wang M."/>
        </authorList>
    </citation>
    <scope>NUCLEOTIDE SEQUENCE [LARGE SCALE GENOMIC DNA]</scope>
    <source>
        <strain evidence="9">ZL_2023a</strain>
    </source>
</reference>
<keyword evidence="4" id="KW-1015">Disulfide bond</keyword>
<dbReference type="FunFam" id="2.40.10.10:FF:000068">
    <property type="entry name" value="transmembrane protease serine 2"/>
    <property type="match status" value="1"/>
</dbReference>
<evidence type="ECO:0000256" key="1">
    <source>
        <dbReference type="ARBA" id="ARBA00022670"/>
    </source>
</evidence>
<dbReference type="GO" id="GO:0006508">
    <property type="term" value="P:proteolysis"/>
    <property type="evidence" value="ECO:0007669"/>
    <property type="project" value="UniProtKB-KW"/>
</dbReference>
<dbReference type="FunFam" id="2.40.10.10:FF:000002">
    <property type="entry name" value="Transmembrane protease serine"/>
    <property type="match status" value="1"/>
</dbReference>
<evidence type="ECO:0000256" key="2">
    <source>
        <dbReference type="ARBA" id="ARBA00022801"/>
    </source>
</evidence>
<dbReference type="InterPro" id="IPR001254">
    <property type="entry name" value="Trypsin_dom"/>
</dbReference>
<feature type="transmembrane region" description="Helical" evidence="7">
    <location>
        <begin position="12"/>
        <end position="34"/>
    </location>
</feature>
<dbReference type="InterPro" id="IPR001314">
    <property type="entry name" value="Peptidase_S1A"/>
</dbReference>
<dbReference type="PANTHER" id="PTHR24264:SF83">
    <property type="entry name" value="COMPLEMENT FACTOR I"/>
    <property type="match status" value="1"/>
</dbReference>
<dbReference type="InterPro" id="IPR009003">
    <property type="entry name" value="Peptidase_S1_PA"/>
</dbReference>
<accession>A0AAW0VZX3</accession>
<dbReference type="CDD" id="cd00190">
    <property type="entry name" value="Tryp_SPc"/>
    <property type="match status" value="1"/>
</dbReference>
<protein>
    <recommendedName>
        <fullName evidence="8">Peptidase S1 domain-containing protein</fullName>
    </recommendedName>
</protein>
<dbReference type="SMART" id="SM00020">
    <property type="entry name" value="Tryp_SPc"/>
    <property type="match status" value="1"/>
</dbReference>
<dbReference type="PROSITE" id="PS50240">
    <property type="entry name" value="TRYPSIN_DOM"/>
    <property type="match status" value="1"/>
</dbReference>
<keyword evidence="7" id="KW-0812">Transmembrane</keyword>
<dbReference type="InterPro" id="IPR018114">
    <property type="entry name" value="TRYPSIN_HIS"/>
</dbReference>
<dbReference type="PROSITE" id="PS00134">
    <property type="entry name" value="TRYPSIN_HIS"/>
    <property type="match status" value="1"/>
</dbReference>
<sequence>STLLRTNTSDGMLTWVVVWCVWAWMGVKAAHLTLMPREIFRPHRIVGGEPVKRGELPWQVSLQLNGRHFCGGTLISDAFVVTAAHCARNITLSELRVITGAWDLREDNREYTVKSVSLAPYNIITLTNDIALIRLDVESTDIATRGGTGGVPISLETRKEVGVGQRCTISGWGRLAEDDALPHVLMAADVTVKSDAACQDIYYHRSFFMVYPANLCAGGDDKDACQGDSGGPLVCCTNSTEDLASCRLTGITSWGIGCATEGIPGVYTEVAHYVGWLRKTISKEYGEDELRTLSFFEEDNE</sequence>
<dbReference type="Gene3D" id="2.40.10.10">
    <property type="entry name" value="Trypsin-like serine proteases"/>
    <property type="match status" value="1"/>
</dbReference>
<proteinExistence type="inferred from homology"/>
<dbReference type="EMBL" id="JARKIK010000094">
    <property type="protein sequence ID" value="KAK8722718.1"/>
    <property type="molecule type" value="Genomic_DNA"/>
</dbReference>
<keyword evidence="7" id="KW-1133">Transmembrane helix</keyword>